<reference evidence="3" key="1">
    <citation type="submission" date="2022-11" db="UniProtKB">
        <authorList>
            <consortium name="WormBaseParasite"/>
        </authorList>
    </citation>
    <scope>IDENTIFICATION</scope>
</reference>
<sequence length="573" mass="65464">LTKIIEVENAFNQIYGIEEAVKQPSEKLEEYTRYQKDVELNRGTKKVNIDDLFTTLELMFREKVENACKSRTNVQIDNHRPFTEYDKQYLLMQLLEPIPEDLAKKEIAKNGKKIEKIICDCTKCKDGLNHENIESRSYEESLDYLGNEIHLDSIDHIVAIKNEENEKVPCSFYDWFIKVAEIAGVLGELWSTPQKSSQLFGFCSQKDAETFLNLDNKPNQMLIRFANKSFGQLRITISIKEKSDEVHHIEAIYSENQPKEQKFNTRYFANKEQFMEIVNIVARRFKINYIYDGIKIEPRKIEKKQGYSKNTSAFVDTVEKMKMMQLNSSLPSNSQTHVFLGISSQNLAGFGHGSNQQNPQTHYMSNTPPTNSNNLPPQHLSPAPANSMPDRRNNGPYRRYTSNFPSVNPMVGQPGTMHSTRGSQVHVGVHASQSPQARNYSNVGERQQNPQLQPGNPPNFGQFMPQIRNQQPRIENPEGFVGMLSQGYSQQHSENPQDSIEINEYPHSQDYVPISYSAGQFPSASSNNVPRTSYSEQVSYDFIFSPNGSPKQNTSPQSIGTNQTSYDTYFNNN</sequence>
<feature type="compositionally biased region" description="Polar residues" evidence="1">
    <location>
        <begin position="349"/>
        <end position="364"/>
    </location>
</feature>
<name>A0A914DKD2_9BILA</name>
<dbReference type="Proteomes" id="UP000887540">
    <property type="component" value="Unplaced"/>
</dbReference>
<dbReference type="WBParaSite" id="ACRNAN_scaffold2785.g26191.t1">
    <property type="protein sequence ID" value="ACRNAN_scaffold2785.g26191.t1"/>
    <property type="gene ID" value="ACRNAN_scaffold2785.g26191"/>
</dbReference>
<evidence type="ECO:0000256" key="1">
    <source>
        <dbReference type="SAM" id="MobiDB-lite"/>
    </source>
</evidence>
<organism evidence="2 3">
    <name type="scientific">Acrobeloides nanus</name>
    <dbReference type="NCBI Taxonomy" id="290746"/>
    <lineage>
        <taxon>Eukaryota</taxon>
        <taxon>Metazoa</taxon>
        <taxon>Ecdysozoa</taxon>
        <taxon>Nematoda</taxon>
        <taxon>Chromadorea</taxon>
        <taxon>Rhabditida</taxon>
        <taxon>Tylenchina</taxon>
        <taxon>Cephalobomorpha</taxon>
        <taxon>Cephaloboidea</taxon>
        <taxon>Cephalobidae</taxon>
        <taxon>Acrobeloides</taxon>
    </lineage>
</organism>
<keyword evidence="2" id="KW-1185">Reference proteome</keyword>
<evidence type="ECO:0000313" key="3">
    <source>
        <dbReference type="WBParaSite" id="ACRNAN_scaffold2785.g26191.t1"/>
    </source>
</evidence>
<feature type="compositionally biased region" description="Polar residues" evidence="1">
    <location>
        <begin position="432"/>
        <end position="446"/>
    </location>
</feature>
<evidence type="ECO:0000313" key="2">
    <source>
        <dbReference type="Proteomes" id="UP000887540"/>
    </source>
</evidence>
<dbReference type="AlphaFoldDB" id="A0A914DKD2"/>
<feature type="region of interest" description="Disordered" evidence="1">
    <location>
        <begin position="544"/>
        <end position="573"/>
    </location>
</feature>
<proteinExistence type="predicted"/>
<feature type="region of interest" description="Disordered" evidence="1">
    <location>
        <begin position="432"/>
        <end position="457"/>
    </location>
</feature>
<feature type="compositionally biased region" description="Polar residues" evidence="1">
    <location>
        <begin position="546"/>
        <end position="573"/>
    </location>
</feature>
<protein>
    <submittedName>
        <fullName evidence="3">SH2 domain-containing protein</fullName>
    </submittedName>
</protein>
<feature type="region of interest" description="Disordered" evidence="1">
    <location>
        <begin position="349"/>
        <end position="396"/>
    </location>
</feature>
<feature type="compositionally biased region" description="Low complexity" evidence="1">
    <location>
        <begin position="365"/>
        <end position="377"/>
    </location>
</feature>
<accession>A0A914DKD2</accession>